<organism evidence="2 3">
    <name type="scientific">Nocardioides cremeus</name>
    <dbReference type="NCBI Taxonomy" id="3058044"/>
    <lineage>
        <taxon>Bacteria</taxon>
        <taxon>Bacillati</taxon>
        <taxon>Actinomycetota</taxon>
        <taxon>Actinomycetes</taxon>
        <taxon>Propionibacteriales</taxon>
        <taxon>Nocardioidaceae</taxon>
        <taxon>Nocardioides</taxon>
    </lineage>
</organism>
<dbReference type="PANTHER" id="PTHR33990:SF1">
    <property type="entry name" value="PROTEIN YJDN"/>
    <property type="match status" value="1"/>
</dbReference>
<dbReference type="PANTHER" id="PTHR33990">
    <property type="entry name" value="PROTEIN YJDN-RELATED"/>
    <property type="match status" value="1"/>
</dbReference>
<comment type="caution">
    <text evidence="2">The sequence shown here is derived from an EMBL/GenBank/DDBJ whole genome shotgun (WGS) entry which is preliminary data.</text>
</comment>
<accession>A0ABT8TTW1</accession>
<dbReference type="Proteomes" id="UP001168363">
    <property type="component" value="Unassembled WGS sequence"/>
</dbReference>
<feature type="domain" description="Glyoxalase/fosfomycin resistance/dioxygenase" evidence="1">
    <location>
        <begin position="12"/>
        <end position="127"/>
    </location>
</feature>
<dbReference type="Pfam" id="PF00903">
    <property type="entry name" value="Glyoxalase"/>
    <property type="match status" value="1"/>
</dbReference>
<dbReference type="InterPro" id="IPR004360">
    <property type="entry name" value="Glyas_Fos-R_dOase_dom"/>
</dbReference>
<dbReference type="Gene3D" id="3.10.180.10">
    <property type="entry name" value="2,3-Dihydroxybiphenyl 1,2-Dioxygenase, domain 1"/>
    <property type="match status" value="1"/>
</dbReference>
<reference evidence="2" key="1">
    <citation type="submission" date="2023-06" db="EMBL/GenBank/DDBJ databases">
        <title>Genome sequence of Nocardioides sp. SOB44.</title>
        <authorList>
            <person name="Zhang G."/>
        </authorList>
    </citation>
    <scope>NUCLEOTIDE SEQUENCE</scope>
    <source>
        <strain evidence="2">SOB44</strain>
    </source>
</reference>
<gene>
    <name evidence="2" type="ORF">QWJ41_16725</name>
</gene>
<protein>
    <submittedName>
        <fullName evidence="2">VOC family protein</fullName>
    </submittedName>
</protein>
<dbReference type="CDD" id="cd06588">
    <property type="entry name" value="PhnB_like"/>
    <property type="match status" value="1"/>
</dbReference>
<keyword evidence="3" id="KW-1185">Reference proteome</keyword>
<dbReference type="InterPro" id="IPR029068">
    <property type="entry name" value="Glyas_Bleomycin-R_OHBP_Dase"/>
</dbReference>
<sequence length="139" mass="14658">MPVLLNPYLTLDGTAREAMTLYQSVFGGELSVMTFGDMGAEGDLAAKVMHAHLATPDGLTLMASDIPPGEVVEPGSTVRVSLSGDDEDRLRGWFDGLSQGGEVHVPLALQAWGDVFGQCADRFGIIWLVNIAVEGGQPG</sequence>
<evidence type="ECO:0000313" key="3">
    <source>
        <dbReference type="Proteomes" id="UP001168363"/>
    </source>
</evidence>
<name>A0ABT8TTW1_9ACTN</name>
<evidence type="ECO:0000259" key="1">
    <source>
        <dbReference type="Pfam" id="PF00903"/>
    </source>
</evidence>
<dbReference type="InterPro" id="IPR028973">
    <property type="entry name" value="PhnB-like"/>
</dbReference>
<dbReference type="SUPFAM" id="SSF54593">
    <property type="entry name" value="Glyoxalase/Bleomycin resistance protein/Dihydroxybiphenyl dioxygenase"/>
    <property type="match status" value="1"/>
</dbReference>
<proteinExistence type="predicted"/>
<evidence type="ECO:0000313" key="2">
    <source>
        <dbReference type="EMBL" id="MDO3397372.1"/>
    </source>
</evidence>
<dbReference type="EMBL" id="JAULSC010000020">
    <property type="protein sequence ID" value="MDO3397372.1"/>
    <property type="molecule type" value="Genomic_DNA"/>
</dbReference>